<dbReference type="InterPro" id="IPR011991">
    <property type="entry name" value="ArsR-like_HTH"/>
</dbReference>
<reference evidence="1 2" key="1">
    <citation type="submission" date="2017-05" db="EMBL/GenBank/DDBJ databases">
        <authorList>
            <person name="Varghese N."/>
            <person name="Submissions S."/>
        </authorList>
    </citation>
    <scope>NUCLEOTIDE SEQUENCE [LARGE SCALE GENOMIC DNA]</scope>
    <source>
        <strain evidence="1 2">DSM 19504</strain>
    </source>
</reference>
<sequence length="87" mass="10036">MRKPADWMQMPTDDRILEVLESGFRFTPAVIAENIDKSRTHVSRRLSDLTDYGLVEKPKRGYYEITDLGREYLAGEIDASEIEANED</sequence>
<protein>
    <submittedName>
        <fullName evidence="1">Uncharacterized protein</fullName>
    </submittedName>
</protein>
<dbReference type="RefSeq" id="WP_142986787.1">
    <property type="nucleotide sequence ID" value="NZ_FXTD01000006.1"/>
</dbReference>
<dbReference type="OrthoDB" id="285635at2157"/>
<organism evidence="1 2">
    <name type="scientific">Halorubrum cibi</name>
    <dbReference type="NCBI Taxonomy" id="413815"/>
    <lineage>
        <taxon>Archaea</taxon>
        <taxon>Methanobacteriati</taxon>
        <taxon>Methanobacteriota</taxon>
        <taxon>Stenosarchaea group</taxon>
        <taxon>Halobacteria</taxon>
        <taxon>Halobacteriales</taxon>
        <taxon>Haloferacaceae</taxon>
        <taxon>Halorubrum</taxon>
    </lineage>
</organism>
<dbReference type="InterPro" id="IPR036388">
    <property type="entry name" value="WH-like_DNA-bd_sf"/>
</dbReference>
<accession>A0A521DDW8</accession>
<proteinExistence type="predicted"/>
<evidence type="ECO:0000313" key="1">
    <source>
        <dbReference type="EMBL" id="SMO70004.1"/>
    </source>
</evidence>
<keyword evidence="2" id="KW-1185">Reference proteome</keyword>
<dbReference type="InterPro" id="IPR036390">
    <property type="entry name" value="WH_DNA-bd_sf"/>
</dbReference>
<evidence type="ECO:0000313" key="2">
    <source>
        <dbReference type="Proteomes" id="UP000319712"/>
    </source>
</evidence>
<dbReference type="Proteomes" id="UP000319712">
    <property type="component" value="Unassembled WGS sequence"/>
</dbReference>
<gene>
    <name evidence="1" type="ORF">SAMN06264867_106224</name>
</gene>
<dbReference type="CDD" id="cd00090">
    <property type="entry name" value="HTH_ARSR"/>
    <property type="match status" value="1"/>
</dbReference>
<name>A0A521DDW8_9EURY</name>
<dbReference type="SUPFAM" id="SSF46785">
    <property type="entry name" value="Winged helix' DNA-binding domain"/>
    <property type="match status" value="1"/>
</dbReference>
<dbReference type="EMBL" id="FXTD01000006">
    <property type="protein sequence ID" value="SMO70004.1"/>
    <property type="molecule type" value="Genomic_DNA"/>
</dbReference>
<dbReference type="Gene3D" id="1.10.10.10">
    <property type="entry name" value="Winged helix-like DNA-binding domain superfamily/Winged helix DNA-binding domain"/>
    <property type="match status" value="1"/>
</dbReference>
<dbReference type="AlphaFoldDB" id="A0A521DDW8"/>